<dbReference type="KEGG" id="run:DR864_15305"/>
<dbReference type="EMBL" id="CP030850">
    <property type="protein sequence ID" value="AXE19019.1"/>
    <property type="molecule type" value="Genomic_DNA"/>
</dbReference>
<evidence type="ECO:0000313" key="1">
    <source>
        <dbReference type="EMBL" id="AXE19019.1"/>
    </source>
</evidence>
<sequence length="375" mass="44054">MDKFMIKWLLSTQIPNPQIRAWGELFEQHPSQQLIENVRTDFRLLSINDRWFLPVTINDTEFDNSYVCSPYTACVTYSIEELDRNIRNPFLNRSLNLLLKGTSNWLISNEINRTIHVNNFLLSTNPYPDWHGIYLPQIVRFLTEQFPQHTLIFRSLNQVQHSLLLHEFERYGFRTGASRQVYYFHPNAQTWSNHNNIGNDRRLVQKSELTYVSPAEMGNYVSQIRDLYNQLYIQKYSQHNPRFTGLFFEKAFSNQLFRFEGYRNDEGLLKSVIGLLELNGTITSPIVGYDTSESPKKGLYIQAIDLIFRRMHQTNQVLNLSSGAASFKRLRGGQGHLEYSAIYFNHLPPARQQMWKTLLFLLNKIGIPLLEKYEL</sequence>
<protein>
    <recommendedName>
        <fullName evidence="3">Acetyltransferase (GNAT) domain-containing protein</fullName>
    </recommendedName>
</protein>
<dbReference type="AlphaFoldDB" id="A0A344TK48"/>
<name>A0A344TK48_9BACT</name>
<keyword evidence="2" id="KW-1185">Reference proteome</keyword>
<accession>A0A344TK48</accession>
<proteinExistence type="predicted"/>
<dbReference type="OrthoDB" id="9809725at2"/>
<evidence type="ECO:0000313" key="2">
    <source>
        <dbReference type="Proteomes" id="UP000251993"/>
    </source>
</evidence>
<gene>
    <name evidence="1" type="ORF">DR864_15305</name>
</gene>
<evidence type="ECO:0008006" key="3">
    <source>
        <dbReference type="Google" id="ProtNLM"/>
    </source>
</evidence>
<reference evidence="1 2" key="1">
    <citation type="submission" date="2018-07" db="EMBL/GenBank/DDBJ databases">
        <title>Genome sequencing of Runella.</title>
        <authorList>
            <person name="Baek M.-G."/>
            <person name="Yi H."/>
        </authorList>
    </citation>
    <scope>NUCLEOTIDE SEQUENCE [LARGE SCALE GENOMIC DNA]</scope>
    <source>
        <strain evidence="1 2">HYN0085</strain>
    </source>
</reference>
<dbReference type="Proteomes" id="UP000251993">
    <property type="component" value="Chromosome"/>
</dbReference>
<organism evidence="1 2">
    <name type="scientific">Runella rosea</name>
    <dbReference type="NCBI Taxonomy" id="2259595"/>
    <lineage>
        <taxon>Bacteria</taxon>
        <taxon>Pseudomonadati</taxon>
        <taxon>Bacteroidota</taxon>
        <taxon>Cytophagia</taxon>
        <taxon>Cytophagales</taxon>
        <taxon>Spirosomataceae</taxon>
        <taxon>Runella</taxon>
    </lineage>
</organism>